<feature type="compositionally biased region" description="Basic residues" evidence="1">
    <location>
        <begin position="340"/>
        <end position="350"/>
    </location>
</feature>
<feature type="compositionally biased region" description="Low complexity" evidence="1">
    <location>
        <begin position="199"/>
        <end position="210"/>
    </location>
</feature>
<comment type="caution">
    <text evidence="2">The sequence shown here is derived from an EMBL/GenBank/DDBJ whole genome shotgun (WGS) entry which is preliminary data.</text>
</comment>
<evidence type="ECO:0000256" key="1">
    <source>
        <dbReference type="SAM" id="MobiDB-lite"/>
    </source>
</evidence>
<feature type="compositionally biased region" description="Basic and acidic residues" evidence="1">
    <location>
        <begin position="315"/>
        <end position="339"/>
    </location>
</feature>
<dbReference type="EMBL" id="ASPP01008289">
    <property type="protein sequence ID" value="ETO25788.1"/>
    <property type="molecule type" value="Genomic_DNA"/>
</dbReference>
<evidence type="ECO:0000313" key="3">
    <source>
        <dbReference type="Proteomes" id="UP000023152"/>
    </source>
</evidence>
<sequence length="532" mass="60584">MNKYCDQLYDVHPSVNWADILNQVQSLKEQLICLSIENCDIRDYRCLNRLFYELHKIKHLSLIRNEFCVKSEASTVTTTTTSASNKNKNDEYDLMCLKYPHRILLPKSIISLLWYSNNMRGYEVMNVIVDESDGSSSEMESSFVHRNTGNYDSDTSDTTTTSSTITNGNDHTGPHYSSDDDTALSDSETDINFHSPHPSLTSNEHSLSSSITGPNPTLSPNPHSSPTATPISIASSISIVSSIVASTPSPTPNPNSTNNNNSNTNASNSSSNNLRKMSLPGIAEELTYDDTNLKLGMAIYKISFQFQFFLKKKEGNMNRSKQESTKEKNEMECSAERTHSCQRQRQRQRQHNQQQNKPKNTKKQYLRKILPCVSECKSLVRVMLSFNEKYDIFRILEKECLTLKQLFILDERITFLPAFSNSSFLSSSSSPLPSSTSSSFNPQNNPRYVLNHKFKWGIQRSDVTVFIKHKYIPFVKPMFPFCKIAPLEWNDVFTASHPVYATFFQVQELLFFNALRKCTDVFRFDGTVFQSV</sequence>
<feature type="region of interest" description="Disordered" evidence="1">
    <location>
        <begin position="135"/>
        <end position="230"/>
    </location>
</feature>
<feature type="compositionally biased region" description="Low complexity" evidence="1">
    <location>
        <begin position="135"/>
        <end position="170"/>
    </location>
</feature>
<proteinExistence type="predicted"/>
<evidence type="ECO:0000313" key="2">
    <source>
        <dbReference type="EMBL" id="ETO25788.1"/>
    </source>
</evidence>
<dbReference type="AlphaFoldDB" id="X6NIQ9"/>
<feature type="compositionally biased region" description="Acidic residues" evidence="1">
    <location>
        <begin position="179"/>
        <end position="189"/>
    </location>
</feature>
<feature type="region of interest" description="Disordered" evidence="1">
    <location>
        <begin position="315"/>
        <end position="362"/>
    </location>
</feature>
<keyword evidence="3" id="KW-1185">Reference proteome</keyword>
<feature type="compositionally biased region" description="Polar residues" evidence="1">
    <location>
        <begin position="211"/>
        <end position="222"/>
    </location>
</feature>
<gene>
    <name evidence="2" type="ORF">RFI_11351</name>
</gene>
<name>X6NIQ9_RETFI</name>
<protein>
    <submittedName>
        <fullName evidence="2">SET domain-containing protein</fullName>
    </submittedName>
</protein>
<dbReference type="Proteomes" id="UP000023152">
    <property type="component" value="Unassembled WGS sequence"/>
</dbReference>
<reference evidence="2 3" key="1">
    <citation type="journal article" date="2013" name="Curr. Biol.">
        <title>The Genome of the Foraminiferan Reticulomyxa filosa.</title>
        <authorList>
            <person name="Glockner G."/>
            <person name="Hulsmann N."/>
            <person name="Schleicher M."/>
            <person name="Noegel A.A."/>
            <person name="Eichinger L."/>
            <person name="Gallinger C."/>
            <person name="Pawlowski J."/>
            <person name="Sierra R."/>
            <person name="Euteneuer U."/>
            <person name="Pillet L."/>
            <person name="Moustafa A."/>
            <person name="Platzer M."/>
            <person name="Groth M."/>
            <person name="Szafranski K."/>
            <person name="Schliwa M."/>
        </authorList>
    </citation>
    <scope>NUCLEOTIDE SEQUENCE [LARGE SCALE GENOMIC DNA]</scope>
</reference>
<accession>X6NIQ9</accession>
<feature type="compositionally biased region" description="Low complexity" evidence="1">
    <location>
        <begin position="244"/>
        <end position="273"/>
    </location>
</feature>
<feature type="region of interest" description="Disordered" evidence="1">
    <location>
        <begin position="244"/>
        <end position="275"/>
    </location>
</feature>
<organism evidence="2 3">
    <name type="scientific">Reticulomyxa filosa</name>
    <dbReference type="NCBI Taxonomy" id="46433"/>
    <lineage>
        <taxon>Eukaryota</taxon>
        <taxon>Sar</taxon>
        <taxon>Rhizaria</taxon>
        <taxon>Retaria</taxon>
        <taxon>Foraminifera</taxon>
        <taxon>Monothalamids</taxon>
        <taxon>Reticulomyxidae</taxon>
        <taxon>Reticulomyxa</taxon>
    </lineage>
</organism>